<evidence type="ECO:0000256" key="1">
    <source>
        <dbReference type="RuleBase" id="RU362001"/>
    </source>
</evidence>
<keyword evidence="3" id="KW-1185">Reference proteome</keyword>
<protein>
    <recommendedName>
        <fullName evidence="1">ESAT-6-like protein</fullName>
    </recommendedName>
</protein>
<evidence type="ECO:0000313" key="3">
    <source>
        <dbReference type="Proteomes" id="UP001500416"/>
    </source>
</evidence>
<comment type="similarity">
    <text evidence="1">Belongs to the WXG100 family.</text>
</comment>
<dbReference type="NCBIfam" id="TIGR03930">
    <property type="entry name" value="WXG100_ESAT6"/>
    <property type="match status" value="1"/>
</dbReference>
<evidence type="ECO:0000313" key="2">
    <source>
        <dbReference type="EMBL" id="GAA0237242.1"/>
    </source>
</evidence>
<dbReference type="SUPFAM" id="SSF140453">
    <property type="entry name" value="EsxAB dimer-like"/>
    <property type="match status" value="1"/>
</dbReference>
<dbReference type="Gene3D" id="1.10.287.1060">
    <property type="entry name" value="ESAT-6-like"/>
    <property type="match status" value="1"/>
</dbReference>
<comment type="caution">
    <text evidence="2">The sequence shown here is derived from an EMBL/GenBank/DDBJ whole genome shotgun (WGS) entry which is preliminary data.</text>
</comment>
<dbReference type="Proteomes" id="UP001500416">
    <property type="component" value="Unassembled WGS sequence"/>
</dbReference>
<gene>
    <name evidence="2" type="ORF">GCM10010492_40380</name>
</gene>
<dbReference type="InterPro" id="IPR010310">
    <property type="entry name" value="T7SS_ESAT-6-like"/>
</dbReference>
<accession>A0ABN0U3J7</accession>
<dbReference type="InterPro" id="IPR036689">
    <property type="entry name" value="ESAT-6-like_sf"/>
</dbReference>
<reference evidence="2 3" key="1">
    <citation type="journal article" date="2019" name="Int. J. Syst. Evol. Microbiol.">
        <title>The Global Catalogue of Microorganisms (GCM) 10K type strain sequencing project: providing services to taxonomists for standard genome sequencing and annotation.</title>
        <authorList>
            <consortium name="The Broad Institute Genomics Platform"/>
            <consortium name="The Broad Institute Genome Sequencing Center for Infectious Disease"/>
            <person name="Wu L."/>
            <person name="Ma J."/>
        </authorList>
    </citation>
    <scope>NUCLEOTIDE SEQUENCE [LARGE SCALE GENOMIC DNA]</scope>
    <source>
        <strain evidence="2 3">JCM 3380</strain>
    </source>
</reference>
<sequence>MNDRIEVSFGELANAASSIGSQASQVQQQLDDLKQRLAPVIAQWDGGASESYQAAQAQWDNSAADLQSVLASIGVAVQQATEAYEAAERTNQNRW</sequence>
<name>A0ABN0U3J7_9PSEU</name>
<organism evidence="2 3">
    <name type="scientific">Saccharothrix mutabilis subsp. mutabilis</name>
    <dbReference type="NCBI Taxonomy" id="66855"/>
    <lineage>
        <taxon>Bacteria</taxon>
        <taxon>Bacillati</taxon>
        <taxon>Actinomycetota</taxon>
        <taxon>Actinomycetes</taxon>
        <taxon>Pseudonocardiales</taxon>
        <taxon>Pseudonocardiaceae</taxon>
        <taxon>Saccharothrix</taxon>
    </lineage>
</organism>
<proteinExistence type="inferred from homology"/>
<dbReference type="RefSeq" id="WP_343935380.1">
    <property type="nucleotide sequence ID" value="NZ_BAAABU010000008.1"/>
</dbReference>
<dbReference type="Pfam" id="PF06013">
    <property type="entry name" value="WXG100"/>
    <property type="match status" value="1"/>
</dbReference>
<dbReference type="EMBL" id="BAAABU010000008">
    <property type="protein sequence ID" value="GAA0237242.1"/>
    <property type="molecule type" value="Genomic_DNA"/>
</dbReference>